<comment type="caution">
    <text evidence="2">The sequence shown here is derived from an EMBL/GenBank/DDBJ whole genome shotgun (WGS) entry which is preliminary data.</text>
</comment>
<proteinExistence type="predicted"/>
<protein>
    <submittedName>
        <fullName evidence="2">Uncharacterized protein</fullName>
    </submittedName>
</protein>
<dbReference type="EMBL" id="JACSDZ010000001">
    <property type="protein sequence ID" value="KAF7417769.1"/>
    <property type="molecule type" value="Genomic_DNA"/>
</dbReference>
<evidence type="ECO:0000313" key="2">
    <source>
        <dbReference type="EMBL" id="KAF7417769.1"/>
    </source>
</evidence>
<gene>
    <name evidence="2" type="ORF">HZH68_000422</name>
</gene>
<dbReference type="PANTHER" id="PTHR28348">
    <property type="entry name" value="UPF0193 PROTEIN EVG1"/>
    <property type="match status" value="1"/>
</dbReference>
<feature type="compositionally biased region" description="Basic and acidic residues" evidence="1">
    <location>
        <begin position="223"/>
        <end position="232"/>
    </location>
</feature>
<dbReference type="InterPro" id="IPR007914">
    <property type="entry name" value="UPF0193"/>
</dbReference>
<dbReference type="Proteomes" id="UP000617340">
    <property type="component" value="Unassembled WGS sequence"/>
</dbReference>
<organism evidence="2 3">
    <name type="scientific">Vespula germanica</name>
    <name type="common">German yellow jacket</name>
    <name type="synonym">Paravespula germanica</name>
    <dbReference type="NCBI Taxonomy" id="30212"/>
    <lineage>
        <taxon>Eukaryota</taxon>
        <taxon>Metazoa</taxon>
        <taxon>Ecdysozoa</taxon>
        <taxon>Arthropoda</taxon>
        <taxon>Hexapoda</taxon>
        <taxon>Insecta</taxon>
        <taxon>Pterygota</taxon>
        <taxon>Neoptera</taxon>
        <taxon>Endopterygota</taxon>
        <taxon>Hymenoptera</taxon>
        <taxon>Apocrita</taxon>
        <taxon>Aculeata</taxon>
        <taxon>Vespoidea</taxon>
        <taxon>Vespidae</taxon>
        <taxon>Vespinae</taxon>
        <taxon>Vespula</taxon>
    </lineage>
</organism>
<feature type="region of interest" description="Disordered" evidence="1">
    <location>
        <begin position="223"/>
        <end position="244"/>
    </location>
</feature>
<sequence>MERNYQKVGMGVGAFHNPPRAKYSEETKNLIKHRYKQVVMNPHFLSSVLMEESKVGMSQRKVIQDAVDKGESLPPPRKSMGDKQKSKEPQVMFPSLWKKRSQNIILNSGAYEREQYRRTAPLPNKEKQKRQLACLMAYGKEMPETPRGPKILHKARREPELNEDDPFEYIIEGIRERMEFLNDMECLGMGKKYRPIIQQEIAQKIRLMESIDMKRSVEVRKELQKFKEERPPPKPFPLGDLDEN</sequence>
<dbReference type="Pfam" id="PF05250">
    <property type="entry name" value="UPF0193"/>
    <property type="match status" value="1"/>
</dbReference>
<evidence type="ECO:0000256" key="1">
    <source>
        <dbReference type="SAM" id="MobiDB-lite"/>
    </source>
</evidence>
<name>A0A834U5R0_VESGE</name>
<dbReference type="PANTHER" id="PTHR28348:SF1">
    <property type="entry name" value="UPF0193 PROTEIN EVG1"/>
    <property type="match status" value="1"/>
</dbReference>
<evidence type="ECO:0000313" key="3">
    <source>
        <dbReference type="Proteomes" id="UP000617340"/>
    </source>
</evidence>
<feature type="region of interest" description="Disordered" evidence="1">
    <location>
        <begin position="66"/>
        <end position="90"/>
    </location>
</feature>
<dbReference type="AlphaFoldDB" id="A0A834U5R0"/>
<reference evidence="2" key="1">
    <citation type="journal article" date="2020" name="G3 (Bethesda)">
        <title>High-Quality Assemblies for Three Invasive Social Wasps from the &lt;i&gt;Vespula&lt;/i&gt; Genus.</title>
        <authorList>
            <person name="Harrop T.W.R."/>
            <person name="Guhlin J."/>
            <person name="McLaughlin G.M."/>
            <person name="Permina E."/>
            <person name="Stockwell P."/>
            <person name="Gilligan J."/>
            <person name="Le Lec M.F."/>
            <person name="Gruber M.A.M."/>
            <person name="Quinn O."/>
            <person name="Lovegrove M."/>
            <person name="Duncan E.J."/>
            <person name="Remnant E.J."/>
            <person name="Van Eeckhoven J."/>
            <person name="Graham B."/>
            <person name="Knapp R.A."/>
            <person name="Langford K.W."/>
            <person name="Kronenberg Z."/>
            <person name="Press M.O."/>
            <person name="Eacker S.M."/>
            <person name="Wilson-Rankin E.E."/>
            <person name="Purcell J."/>
            <person name="Lester P.J."/>
            <person name="Dearden P.K."/>
        </authorList>
    </citation>
    <scope>NUCLEOTIDE SEQUENCE</scope>
    <source>
        <strain evidence="2">Linc-1</strain>
    </source>
</reference>
<keyword evidence="3" id="KW-1185">Reference proteome</keyword>
<feature type="compositionally biased region" description="Basic and acidic residues" evidence="1">
    <location>
        <begin position="79"/>
        <end position="88"/>
    </location>
</feature>
<accession>A0A834U5R0</accession>